<reference evidence="1 2" key="1">
    <citation type="submission" date="2023-07" db="EMBL/GenBank/DDBJ databases">
        <title>Sorghum-associated microbial communities from plants grown in Nebraska, USA.</title>
        <authorList>
            <person name="Schachtman D."/>
        </authorList>
    </citation>
    <scope>NUCLEOTIDE SEQUENCE [LARGE SCALE GENOMIC DNA]</scope>
    <source>
        <strain evidence="1 2">BE308</strain>
    </source>
</reference>
<protein>
    <submittedName>
        <fullName evidence="1">Uncharacterized protein</fullName>
    </submittedName>
</protein>
<dbReference type="Proteomes" id="UP001268089">
    <property type="component" value="Unassembled WGS sequence"/>
</dbReference>
<comment type="caution">
    <text evidence="1">The sequence shown here is derived from an EMBL/GenBank/DDBJ whole genome shotgun (WGS) entry which is preliminary data.</text>
</comment>
<dbReference type="RefSeq" id="WP_310339713.1">
    <property type="nucleotide sequence ID" value="NZ_JAVDXO010000001.1"/>
</dbReference>
<proteinExistence type="predicted"/>
<keyword evidence="2" id="KW-1185">Reference proteome</keyword>
<sequence length="105" mass="11202">MANVTSMPASKARAPTVFVMMLSKTGTLEATQTTAFGTGDVYQTGGTLQLVMGNSIHGKFTSVTVNGRMVTPIYTSTGVQLRMDAGSFFLQFRRRVDTVSVGRTG</sequence>
<accession>A0ABU1ZIZ8</accession>
<gene>
    <name evidence="1" type="ORF">J2X15_000790</name>
</gene>
<evidence type="ECO:0000313" key="1">
    <source>
        <dbReference type="EMBL" id="MDR7305524.1"/>
    </source>
</evidence>
<evidence type="ECO:0000313" key="2">
    <source>
        <dbReference type="Proteomes" id="UP001268089"/>
    </source>
</evidence>
<dbReference type="EMBL" id="JAVDXO010000001">
    <property type="protein sequence ID" value="MDR7305524.1"/>
    <property type="molecule type" value="Genomic_DNA"/>
</dbReference>
<name>A0ABU1ZIZ8_9BURK</name>
<organism evidence="1 2">
    <name type="scientific">Rhodoferax saidenbachensis</name>
    <dbReference type="NCBI Taxonomy" id="1484693"/>
    <lineage>
        <taxon>Bacteria</taxon>
        <taxon>Pseudomonadati</taxon>
        <taxon>Pseudomonadota</taxon>
        <taxon>Betaproteobacteria</taxon>
        <taxon>Burkholderiales</taxon>
        <taxon>Comamonadaceae</taxon>
        <taxon>Rhodoferax</taxon>
    </lineage>
</organism>